<feature type="compositionally biased region" description="Acidic residues" evidence="1">
    <location>
        <begin position="175"/>
        <end position="184"/>
    </location>
</feature>
<dbReference type="AlphaFoldDB" id="A0AAI9TUU9"/>
<sequence>MDSAWLADLGLCLEQKYHRTGNFQNLCDAAAVFSAAVSNTTEDDPCYSGYHHSMMSNVRAVFDVQISQQDLVQRFSMSRKFLEAQEAVKSPEAVEAMWAAAMGDEVSSGGAAGASDAVGANDQTNEPPLWAILNSMSVAYYNKYEEGEGAEDSENKDSEITVSDAELENQSQECQAEENDYEESDYEQTEQIELLDKAIETSHEAIRISREVGQAILDDFPMLAAMLSHLGDMLERRYGKTGQEEDLNEAIQSSRQALQNTPDDHIYFATFLHGLKTRLTLRYERKWQIEDLDELVCLLRQTVRVTPNNTPASLHNLGNMLTNRYDRTGQEEDLHEAIRLSRQAIEFTSDDEPFFAVVLTSLGGQLAQLYKLSGRIEDLEESIQISCQAVKATPSGEVDMGKILNHLGIALGYRYERTGQMKDLDESIRVYLQAVKLTPDSDIYLSALFTNLGAKLEHRYEQTSQMEDLDQATDFYLQAVKHTPDGYPTFGATLNNLGNMLARRYNRTSVMRFLELAIQASRQAIHLTSDNYQSNIGEIGNLATLLQHRYERIGQTEDLEEALQLSRQGVQATPIGHPNHPTQLNNLANILKSRYEQAGEIGDLEEAILMTEKAIQDIPHGHLNFAKLLYNYGALLSCQYGETKRIEVLEQAIRVAQQGFQITRAPPLTRAQFALLAANLLLQRGDHQSGYTLSAEAIDLLRLVHTRSLTLEDRQWIVAHFFGLAVLGCSFSLQAEQPLFNALRLLESGRGVILGLLMDDRSDTTKLREAHPALSALYETLRLQVITSSEGPIYYQEGEWEHTTQPKAIKELEKCIQDIRHLPGFTFFQQGLTEEQIQHASKEGTIIVVNVSDLRSDAIIVSSTGITLVPLPRFDGTQAQTWANKELTQAKPSERGRKNKEYRKFLAWLWYGCVKPILTQLGYDVQSSPESLPRVWWIGTGVASSFPFHAACDFSAGLTENTFCRVLSSYTISIKALIHARERTSISTFSSARPRKLLMVTMGNTPGAGDLPGVISEKSTVLEILGPSVQVEILDQPDSASVIRQIPESNIAHFACHGASNWLYPSQSGLLLQTDAKSSPDAETPTQDILSFEKLCKSNLMQGEIAYLSACSTAENNVVPLMDEMLHVVSGFQVAGFRHVIGSLWPSNDDVCVEVARSFYAELCRSGTLQYTDRDIAIAFHKAALALAMNDDYQRRPLHWAHTVGIDGVLFARPPGHQLAVITGKGLLVS</sequence>
<dbReference type="Pfam" id="PF12770">
    <property type="entry name" value="CHAT"/>
    <property type="match status" value="1"/>
</dbReference>
<dbReference type="PANTHER" id="PTHR19959">
    <property type="entry name" value="KINESIN LIGHT CHAIN"/>
    <property type="match status" value="1"/>
</dbReference>
<evidence type="ECO:0000259" key="2">
    <source>
        <dbReference type="Pfam" id="PF12770"/>
    </source>
</evidence>
<dbReference type="SUPFAM" id="SSF48452">
    <property type="entry name" value="TPR-like"/>
    <property type="match status" value="1"/>
</dbReference>
<reference evidence="3" key="1">
    <citation type="submission" date="2015-06" db="EMBL/GenBank/DDBJ databases">
        <authorList>
            <person name="Nguyen H."/>
        </authorList>
    </citation>
    <scope>NUCLEOTIDE SEQUENCE</scope>
    <source>
        <strain evidence="3">DAOM 180753</strain>
    </source>
</reference>
<gene>
    <name evidence="3" type="ORF">VN97_g389</name>
</gene>
<dbReference type="EMBL" id="LACB01000005">
    <property type="protein sequence ID" value="KAJ9492874.1"/>
    <property type="molecule type" value="Genomic_DNA"/>
</dbReference>
<feature type="domain" description="CHAT" evidence="2">
    <location>
        <begin position="904"/>
        <end position="1203"/>
    </location>
</feature>
<dbReference type="InterPro" id="IPR011990">
    <property type="entry name" value="TPR-like_helical_dom_sf"/>
</dbReference>
<evidence type="ECO:0000256" key="1">
    <source>
        <dbReference type="SAM" id="MobiDB-lite"/>
    </source>
</evidence>
<feature type="region of interest" description="Disordered" evidence="1">
    <location>
        <begin position="164"/>
        <end position="184"/>
    </location>
</feature>
<dbReference type="Pfam" id="PF13374">
    <property type="entry name" value="TPR_10"/>
    <property type="match status" value="1"/>
</dbReference>
<dbReference type="Proteomes" id="UP001227192">
    <property type="component" value="Unassembled WGS sequence"/>
</dbReference>
<accession>A0AAI9TUU9</accession>
<reference evidence="3" key="2">
    <citation type="journal article" date="2016" name="Fungal Biol.">
        <title>Ochratoxin A production by Penicillium thymicola.</title>
        <authorList>
            <person name="Nguyen H.D.T."/>
            <person name="McMullin D.R."/>
            <person name="Ponomareva E."/>
            <person name="Riley R."/>
            <person name="Pomraning K.R."/>
            <person name="Baker S.E."/>
            <person name="Seifert K.A."/>
        </authorList>
    </citation>
    <scope>NUCLEOTIDE SEQUENCE</scope>
    <source>
        <strain evidence="3">DAOM 180753</strain>
    </source>
</reference>
<protein>
    <recommendedName>
        <fullName evidence="2">CHAT domain-containing protein</fullName>
    </recommendedName>
</protein>
<keyword evidence="4" id="KW-1185">Reference proteome</keyword>
<evidence type="ECO:0000313" key="4">
    <source>
        <dbReference type="Proteomes" id="UP001227192"/>
    </source>
</evidence>
<dbReference type="SUPFAM" id="SSF81901">
    <property type="entry name" value="HCP-like"/>
    <property type="match status" value="1"/>
</dbReference>
<dbReference type="InterPro" id="IPR024983">
    <property type="entry name" value="CHAT_dom"/>
</dbReference>
<comment type="caution">
    <text evidence="3">The sequence shown here is derived from an EMBL/GenBank/DDBJ whole genome shotgun (WGS) entry which is preliminary data.</text>
</comment>
<organism evidence="3 4">
    <name type="scientific">Penicillium thymicola</name>
    <dbReference type="NCBI Taxonomy" id="293382"/>
    <lineage>
        <taxon>Eukaryota</taxon>
        <taxon>Fungi</taxon>
        <taxon>Dikarya</taxon>
        <taxon>Ascomycota</taxon>
        <taxon>Pezizomycotina</taxon>
        <taxon>Eurotiomycetes</taxon>
        <taxon>Eurotiomycetidae</taxon>
        <taxon>Eurotiales</taxon>
        <taxon>Aspergillaceae</taxon>
        <taxon>Penicillium</taxon>
    </lineage>
</organism>
<name>A0AAI9TUU9_PENTH</name>
<proteinExistence type="predicted"/>
<dbReference type="PANTHER" id="PTHR19959:SF119">
    <property type="entry name" value="FUNGAL LIPASE-LIKE DOMAIN-CONTAINING PROTEIN"/>
    <property type="match status" value="1"/>
</dbReference>
<dbReference type="Gene3D" id="1.25.40.10">
    <property type="entry name" value="Tetratricopeptide repeat domain"/>
    <property type="match status" value="3"/>
</dbReference>
<evidence type="ECO:0000313" key="3">
    <source>
        <dbReference type="EMBL" id="KAJ9492874.1"/>
    </source>
</evidence>